<organism evidence="8 9">
    <name type="scientific">Sorghum bicolor</name>
    <name type="common">Sorghum</name>
    <name type="synonym">Sorghum vulgare</name>
    <dbReference type="NCBI Taxonomy" id="4558"/>
    <lineage>
        <taxon>Eukaryota</taxon>
        <taxon>Viridiplantae</taxon>
        <taxon>Streptophyta</taxon>
        <taxon>Embryophyta</taxon>
        <taxon>Tracheophyta</taxon>
        <taxon>Spermatophyta</taxon>
        <taxon>Magnoliopsida</taxon>
        <taxon>Liliopsida</taxon>
        <taxon>Poales</taxon>
        <taxon>Poaceae</taxon>
        <taxon>PACMAD clade</taxon>
        <taxon>Panicoideae</taxon>
        <taxon>Andropogonodae</taxon>
        <taxon>Andropogoneae</taxon>
        <taxon>Sorghinae</taxon>
        <taxon>Sorghum</taxon>
    </lineage>
</organism>
<dbReference type="PANTHER" id="PTHR31282">
    <property type="entry name" value="WRKY TRANSCRIPTION FACTOR 21-RELATED"/>
    <property type="match status" value="1"/>
</dbReference>
<gene>
    <name evidence="8" type="ORF">SORBI_3001G055400</name>
</gene>
<feature type="region of interest" description="Disordered" evidence="6">
    <location>
        <begin position="415"/>
        <end position="434"/>
    </location>
</feature>
<keyword evidence="4" id="KW-0804">Transcription</keyword>
<evidence type="ECO:0000256" key="5">
    <source>
        <dbReference type="ARBA" id="ARBA00023242"/>
    </source>
</evidence>
<reference evidence="9" key="2">
    <citation type="journal article" date="2018" name="Plant J.">
        <title>The Sorghum bicolor reference genome: improved assembly, gene annotations, a transcriptome atlas, and signatures of genome organization.</title>
        <authorList>
            <person name="McCormick R.F."/>
            <person name="Truong S.K."/>
            <person name="Sreedasyam A."/>
            <person name="Jenkins J."/>
            <person name="Shu S."/>
            <person name="Sims D."/>
            <person name="Kennedy M."/>
            <person name="Amirebrahimi M."/>
            <person name="Weers B.D."/>
            <person name="McKinley B."/>
            <person name="Mattison A."/>
            <person name="Morishige D.T."/>
            <person name="Grimwood J."/>
            <person name="Schmutz J."/>
            <person name="Mullet J.E."/>
        </authorList>
    </citation>
    <scope>NUCLEOTIDE SEQUENCE [LARGE SCALE GENOMIC DNA]</scope>
    <source>
        <strain evidence="9">cv. BTx623</strain>
    </source>
</reference>
<comment type="subcellular location">
    <subcellularLocation>
        <location evidence="1">Nucleus</location>
    </subcellularLocation>
</comment>
<dbReference type="STRING" id="4558.A0A1B6QHF9"/>
<dbReference type="OrthoDB" id="687407at2759"/>
<dbReference type="GO" id="GO:0005634">
    <property type="term" value="C:nucleus"/>
    <property type="evidence" value="ECO:0000318"/>
    <property type="project" value="GO_Central"/>
</dbReference>
<keyword evidence="2" id="KW-0805">Transcription regulation</keyword>
<dbReference type="GO" id="GO:0003700">
    <property type="term" value="F:DNA-binding transcription factor activity"/>
    <property type="evidence" value="ECO:0000318"/>
    <property type="project" value="GO_Central"/>
</dbReference>
<dbReference type="EMBL" id="CM000760">
    <property type="protein sequence ID" value="KXG37354.1"/>
    <property type="molecule type" value="Genomic_DNA"/>
</dbReference>
<dbReference type="InterPro" id="IPR018872">
    <property type="entry name" value="Zn-cluster-dom"/>
</dbReference>
<proteinExistence type="predicted"/>
<dbReference type="GO" id="GO:0000976">
    <property type="term" value="F:transcription cis-regulatory region binding"/>
    <property type="evidence" value="ECO:0000318"/>
    <property type="project" value="GO_Central"/>
</dbReference>
<dbReference type="InterPro" id="IPR003657">
    <property type="entry name" value="WRKY_dom"/>
</dbReference>
<protein>
    <recommendedName>
        <fullName evidence="7">WRKY domain-containing protein</fullName>
    </recommendedName>
</protein>
<feature type="domain" description="WRKY" evidence="7">
    <location>
        <begin position="355"/>
        <end position="421"/>
    </location>
</feature>
<dbReference type="GO" id="GO:0006355">
    <property type="term" value="P:regulation of DNA-templated transcription"/>
    <property type="evidence" value="ECO:0000318"/>
    <property type="project" value="GO_Central"/>
</dbReference>
<dbReference type="OMA" id="VPAPNPC"/>
<dbReference type="SMART" id="SM00774">
    <property type="entry name" value="WRKY"/>
    <property type="match status" value="1"/>
</dbReference>
<dbReference type="Gene3D" id="2.20.25.80">
    <property type="entry name" value="WRKY domain"/>
    <property type="match status" value="1"/>
</dbReference>
<accession>A0A1B6QHF9</accession>
<dbReference type="eggNOG" id="ENOG502QPQX">
    <property type="taxonomic scope" value="Eukaryota"/>
</dbReference>
<dbReference type="SUPFAM" id="SSF118290">
    <property type="entry name" value="WRKY DNA-binding domain"/>
    <property type="match status" value="1"/>
</dbReference>
<name>A0A1B6QHF9_SORBI</name>
<dbReference type="PROSITE" id="PS50811">
    <property type="entry name" value="WRKY"/>
    <property type="match status" value="1"/>
</dbReference>
<sequence>MKAMEVVEEANRAAVESCKKLVAVLSLSGADAFRPLPVAAETDEAVARFGKVVAVLSDRLGHARARVAGKRSPPAPPVDASCLLEYHPSLAVAPRHTTNGGHLLVSATSPPPPPPPPPTTTTSLLASMTMRSAAEPMTMRSQKAEVVAPAVLVSPPCASNVTLTPAPAKKFDRSMFLETSLLELNNSCSVPPSSSPAMAVQKSSPKVAAPNPCTSTPHIQLQPTTQFQPPPQQQAAKKQKSFQFDQTPSGEQFHIEVPVPLPRGAAPAAKEVISFSFDNNSVCTSSAATSFFTSISSQLISMSDAATSSAARPATAKKMCGKGVEDGGGGVRCHCPKKKKPREKRVVRVPAISDKNADIPADNYSWRKYGQKPIKGSPHPRGYYRCSSKKDCPARKHVERCRSDAAMLIVTYENDHNHAQPLDPSVLTAANAEP</sequence>
<keyword evidence="3" id="KW-0238">DNA-binding</keyword>
<dbReference type="InterPro" id="IPR036576">
    <property type="entry name" value="WRKY_dom_sf"/>
</dbReference>
<evidence type="ECO:0000313" key="9">
    <source>
        <dbReference type="Proteomes" id="UP000000768"/>
    </source>
</evidence>
<evidence type="ECO:0000256" key="1">
    <source>
        <dbReference type="ARBA" id="ARBA00004123"/>
    </source>
</evidence>
<dbReference type="Pfam" id="PF03106">
    <property type="entry name" value="WRKY"/>
    <property type="match status" value="1"/>
</dbReference>
<reference evidence="8 9" key="1">
    <citation type="journal article" date="2009" name="Nature">
        <title>The Sorghum bicolor genome and the diversification of grasses.</title>
        <authorList>
            <person name="Paterson A.H."/>
            <person name="Bowers J.E."/>
            <person name="Bruggmann R."/>
            <person name="Dubchak I."/>
            <person name="Grimwood J."/>
            <person name="Gundlach H."/>
            <person name="Haberer G."/>
            <person name="Hellsten U."/>
            <person name="Mitros T."/>
            <person name="Poliakov A."/>
            <person name="Schmutz J."/>
            <person name="Spannagl M."/>
            <person name="Tang H."/>
            <person name="Wang X."/>
            <person name="Wicker T."/>
            <person name="Bharti A.K."/>
            <person name="Chapman J."/>
            <person name="Feltus F.A."/>
            <person name="Gowik U."/>
            <person name="Grigoriev I.V."/>
            <person name="Lyons E."/>
            <person name="Maher C.A."/>
            <person name="Martis M."/>
            <person name="Narechania A."/>
            <person name="Otillar R.P."/>
            <person name="Penning B.W."/>
            <person name="Salamov A.A."/>
            <person name="Wang Y."/>
            <person name="Zhang L."/>
            <person name="Carpita N.C."/>
            <person name="Freeling M."/>
            <person name="Gingle A.R."/>
            <person name="Hash C.T."/>
            <person name="Keller B."/>
            <person name="Klein P."/>
            <person name="Kresovich S."/>
            <person name="McCann M.C."/>
            <person name="Ming R."/>
            <person name="Peterson D.G."/>
            <person name="Mehboob-ur-Rahman"/>
            <person name="Ware D."/>
            <person name="Westhoff P."/>
            <person name="Mayer K.F."/>
            <person name="Messing J."/>
            <person name="Rokhsar D.S."/>
        </authorList>
    </citation>
    <scope>NUCLEOTIDE SEQUENCE [LARGE SCALE GENOMIC DNA]</scope>
    <source>
        <strain evidence="9">cv. BTx623</strain>
    </source>
</reference>
<evidence type="ECO:0000256" key="2">
    <source>
        <dbReference type="ARBA" id="ARBA00023015"/>
    </source>
</evidence>
<dbReference type="Pfam" id="PF10533">
    <property type="entry name" value="Plant_zn_clust"/>
    <property type="match status" value="1"/>
</dbReference>
<dbReference type="FunFam" id="2.20.25.80:FF:000004">
    <property type="entry name" value="WRKY transcription factor 65"/>
    <property type="match status" value="1"/>
</dbReference>
<feature type="compositionally biased region" description="Low complexity" evidence="6">
    <location>
        <begin position="220"/>
        <end position="246"/>
    </location>
</feature>
<evidence type="ECO:0000259" key="7">
    <source>
        <dbReference type="PROSITE" id="PS50811"/>
    </source>
</evidence>
<evidence type="ECO:0000256" key="6">
    <source>
        <dbReference type="SAM" id="MobiDB-lite"/>
    </source>
</evidence>
<evidence type="ECO:0000313" key="8">
    <source>
        <dbReference type="EMBL" id="KXG37354.1"/>
    </source>
</evidence>
<evidence type="ECO:0000256" key="3">
    <source>
        <dbReference type="ARBA" id="ARBA00023125"/>
    </source>
</evidence>
<dbReference type="AlphaFoldDB" id="A0A1B6QHF9"/>
<dbReference type="InParanoid" id="A0A1B6QHF9"/>
<feature type="region of interest" description="Disordered" evidence="6">
    <location>
        <begin position="195"/>
        <end position="247"/>
    </location>
</feature>
<dbReference type="Proteomes" id="UP000000768">
    <property type="component" value="Chromosome 1"/>
</dbReference>
<evidence type="ECO:0000256" key="4">
    <source>
        <dbReference type="ARBA" id="ARBA00023163"/>
    </source>
</evidence>
<dbReference type="InterPro" id="IPR044810">
    <property type="entry name" value="WRKY_plant"/>
</dbReference>
<keyword evidence="9" id="KW-1185">Reference proteome</keyword>
<dbReference type="Gramene" id="KXG37354">
    <property type="protein sequence ID" value="KXG37354"/>
    <property type="gene ID" value="SORBI_3001G055400"/>
</dbReference>
<keyword evidence="5" id="KW-0539">Nucleus</keyword>